<dbReference type="RefSeq" id="WP_091441211.1">
    <property type="nucleotide sequence ID" value="NZ_BMMJ01000002.1"/>
</dbReference>
<dbReference type="AlphaFoldDB" id="A0A1C6V078"/>
<name>A0A1C6V078_9ACTN</name>
<reference evidence="6" key="1">
    <citation type="submission" date="2016-06" db="EMBL/GenBank/DDBJ databases">
        <authorList>
            <person name="Varghese N."/>
            <person name="Submissions Spin"/>
        </authorList>
    </citation>
    <scope>NUCLEOTIDE SEQUENCE [LARGE SCALE GENOMIC DNA]</scope>
    <source>
        <strain evidence="6">DSM 45577</strain>
    </source>
</reference>
<dbReference type="Pfam" id="PF02839">
    <property type="entry name" value="CBM_5_12"/>
    <property type="match status" value="1"/>
</dbReference>
<dbReference type="GO" id="GO:0005975">
    <property type="term" value="P:carbohydrate metabolic process"/>
    <property type="evidence" value="ECO:0007669"/>
    <property type="project" value="InterPro"/>
</dbReference>
<dbReference type="InterPro" id="IPR051024">
    <property type="entry name" value="GlcNAc_Chitin_IntDeg"/>
</dbReference>
<evidence type="ECO:0000313" key="6">
    <source>
        <dbReference type="Proteomes" id="UP000198937"/>
    </source>
</evidence>
<keyword evidence="2" id="KW-0378">Hydrolase</keyword>
<dbReference type="InterPro" id="IPR014756">
    <property type="entry name" value="Ig_E-set"/>
</dbReference>
<gene>
    <name evidence="5" type="ORF">GA0070617_4176</name>
</gene>
<keyword evidence="1" id="KW-0732">Signal</keyword>
<dbReference type="Gene3D" id="2.70.50.50">
    <property type="entry name" value="chitin-binding protein cbp21"/>
    <property type="match status" value="1"/>
</dbReference>
<dbReference type="PANTHER" id="PTHR34823:SF1">
    <property type="entry name" value="CHITIN-BINDING TYPE-4 DOMAIN-CONTAINING PROTEIN"/>
    <property type="match status" value="1"/>
</dbReference>
<evidence type="ECO:0000256" key="1">
    <source>
        <dbReference type="ARBA" id="ARBA00022729"/>
    </source>
</evidence>
<dbReference type="CDD" id="cd12214">
    <property type="entry name" value="ChiA1_BD"/>
    <property type="match status" value="1"/>
</dbReference>
<dbReference type="InterPro" id="IPR036573">
    <property type="entry name" value="CBM_sf_5/12"/>
</dbReference>
<dbReference type="GO" id="GO:0004553">
    <property type="term" value="F:hydrolase activity, hydrolyzing O-glycosyl compounds"/>
    <property type="evidence" value="ECO:0007669"/>
    <property type="project" value="InterPro"/>
</dbReference>
<evidence type="ECO:0000256" key="3">
    <source>
        <dbReference type="SAM" id="MobiDB-lite"/>
    </source>
</evidence>
<organism evidence="5 6">
    <name type="scientific">Micromonospora yangpuensis</name>
    <dbReference type="NCBI Taxonomy" id="683228"/>
    <lineage>
        <taxon>Bacteria</taxon>
        <taxon>Bacillati</taxon>
        <taxon>Actinomycetota</taxon>
        <taxon>Actinomycetes</taxon>
        <taxon>Micromonosporales</taxon>
        <taxon>Micromonosporaceae</taxon>
        <taxon>Micromonospora</taxon>
    </lineage>
</organism>
<dbReference type="PANTHER" id="PTHR34823">
    <property type="entry name" value="GLCNAC-BINDING PROTEIN A"/>
    <property type="match status" value="1"/>
</dbReference>
<dbReference type="OrthoDB" id="5179374at2"/>
<feature type="compositionally biased region" description="Pro residues" evidence="3">
    <location>
        <begin position="211"/>
        <end position="294"/>
    </location>
</feature>
<feature type="domain" description="Chitin-binding type-3" evidence="4">
    <location>
        <begin position="294"/>
        <end position="340"/>
    </location>
</feature>
<dbReference type="GO" id="GO:0030246">
    <property type="term" value="F:carbohydrate binding"/>
    <property type="evidence" value="ECO:0007669"/>
    <property type="project" value="InterPro"/>
</dbReference>
<accession>A0A1C6V078</accession>
<evidence type="ECO:0000313" key="5">
    <source>
        <dbReference type="EMBL" id="SCL59708.1"/>
    </source>
</evidence>
<feature type="region of interest" description="Disordered" evidence="3">
    <location>
        <begin position="202"/>
        <end position="295"/>
    </location>
</feature>
<dbReference type="SMART" id="SM00495">
    <property type="entry name" value="ChtBD3"/>
    <property type="match status" value="1"/>
</dbReference>
<dbReference type="STRING" id="683228.GA0070617_4176"/>
<evidence type="ECO:0000256" key="2">
    <source>
        <dbReference type="ARBA" id="ARBA00022801"/>
    </source>
</evidence>
<dbReference type="GO" id="GO:0005576">
    <property type="term" value="C:extracellular region"/>
    <property type="evidence" value="ECO:0007669"/>
    <property type="project" value="InterPro"/>
</dbReference>
<dbReference type="CDD" id="cd21177">
    <property type="entry name" value="LPMO_AA10"/>
    <property type="match status" value="1"/>
</dbReference>
<dbReference type="EMBL" id="FMIA01000002">
    <property type="protein sequence ID" value="SCL59708.1"/>
    <property type="molecule type" value="Genomic_DNA"/>
</dbReference>
<dbReference type="PRINTS" id="PR01217">
    <property type="entry name" value="PRICHEXTENSN"/>
</dbReference>
<dbReference type="Gene3D" id="2.10.10.20">
    <property type="entry name" value="Carbohydrate-binding module superfamily 5/12"/>
    <property type="match status" value="1"/>
</dbReference>
<sequence>MNRRRTALIATGLGGLPVLLTLTLTGQAGAHGSMQSPASRTYTCFLEGAESPDSAACRAAIATGGTQAVYDWHEVNIANAAGNHRQLIPDGRLCSANRDKYRGFDLTRADWPATALPSGGTWSFAYRATAAHRGTFQLYLTRTGYDPTRPLRWADLELFHTATDPTLSDGAYRMTARLPQRAGRHLVYSIWQRSDSPEAFYTCSDVTFGGTPPPTPPPPTTTPPTFPPPPTTAPPTFPPPPTTAPPTFPPPPTTAPPTTAPPTFPPSPTTAPPPTSTAPPTFPPSPTTAPPPGPSTWRANVAYAVDALVSYAGRTYRCRQAHTSLTGWEPPNVPALWLPVST</sequence>
<dbReference type="Proteomes" id="UP000198937">
    <property type="component" value="Unassembled WGS sequence"/>
</dbReference>
<dbReference type="InterPro" id="IPR004302">
    <property type="entry name" value="Cellulose/chitin-bd_N"/>
</dbReference>
<dbReference type="Pfam" id="PF03067">
    <property type="entry name" value="LPMO_10"/>
    <property type="match status" value="1"/>
</dbReference>
<dbReference type="SUPFAM" id="SSF51055">
    <property type="entry name" value="Carbohydrate binding domain"/>
    <property type="match status" value="1"/>
</dbReference>
<protein>
    <submittedName>
        <fullName evidence="5">Chitin-binding protein</fullName>
    </submittedName>
</protein>
<evidence type="ECO:0000259" key="4">
    <source>
        <dbReference type="SMART" id="SM00495"/>
    </source>
</evidence>
<proteinExistence type="predicted"/>
<keyword evidence="6" id="KW-1185">Reference proteome</keyword>
<dbReference type="SUPFAM" id="SSF81296">
    <property type="entry name" value="E set domains"/>
    <property type="match status" value="1"/>
</dbReference>
<dbReference type="InterPro" id="IPR003610">
    <property type="entry name" value="CBM5/12"/>
</dbReference>